<dbReference type="AlphaFoldDB" id="A0A812V119"/>
<dbReference type="EMBL" id="CAJNIZ010040835">
    <property type="protein sequence ID" value="CAE7608038.1"/>
    <property type="molecule type" value="Genomic_DNA"/>
</dbReference>
<sequence>MVTADADLNLAAQKAGVDLNADPVMAYLKAIKIQTSSTIAVYFKDVNAVQTAVQKLAAGITVRGTEYKLGTEDPDAVTASWIVLYEIVKMKYQASIAAAVPTPTPTPTPMAAASSATDKDTIPKTLPAGVYNQLVKDYNDVTLNGEKREFPERVLLGADKVLARMHHEHTVSKHYTAITLGEIMSQRVFTALGTVNAARKKDDLDKRLVEPSDWDVRGLNMIQDGIDAVRWAWILIKFGTEKAVNKYCDWWITLVRRNSAKLPQIKTLWESFAWDIAMRMRQTETFSTITEELMADLATVNDALMQSPKKKQRTTDNHDRYQERLKGNKANGKGRGYKGKGKGYKGWNQQYNTPQCRRRQQAQLQQPKGKGKDQKGNKGRGREPGADPTKNSNCPSDLTTEVTGSGGQKRIQQLSYKLFHDTSVVHLSFFDGIGAPSLAFLNLGMQPVLTMSREIDAECIAVLDEHFAPIHMGDITAFNIDDYP</sequence>
<feature type="compositionally biased region" description="Polar residues" evidence="1">
    <location>
        <begin position="389"/>
        <end position="403"/>
    </location>
</feature>
<feature type="compositionally biased region" description="Basic and acidic residues" evidence="1">
    <location>
        <begin position="313"/>
        <end position="326"/>
    </location>
</feature>
<dbReference type="InterPro" id="IPR029063">
    <property type="entry name" value="SAM-dependent_MTases_sf"/>
</dbReference>
<name>A0A812V119_SYMPI</name>
<dbReference type="Gene3D" id="3.40.50.150">
    <property type="entry name" value="Vaccinia Virus protein VP39"/>
    <property type="match status" value="1"/>
</dbReference>
<proteinExistence type="predicted"/>
<gene>
    <name evidence="2" type="ORF">SPIL2461_LOCUS16053</name>
</gene>
<evidence type="ECO:0000256" key="1">
    <source>
        <dbReference type="SAM" id="MobiDB-lite"/>
    </source>
</evidence>
<feature type="region of interest" description="Disordered" evidence="1">
    <location>
        <begin position="305"/>
        <end position="406"/>
    </location>
</feature>
<evidence type="ECO:0000313" key="3">
    <source>
        <dbReference type="Proteomes" id="UP000649617"/>
    </source>
</evidence>
<comment type="caution">
    <text evidence="2">The sequence shown here is derived from an EMBL/GenBank/DDBJ whole genome shotgun (WGS) entry which is preliminary data.</text>
</comment>
<feature type="non-terminal residue" evidence="2">
    <location>
        <position position="1"/>
    </location>
</feature>
<keyword evidence="3" id="KW-1185">Reference proteome</keyword>
<protein>
    <submittedName>
        <fullName evidence="2">Uncharacterized protein</fullName>
    </submittedName>
</protein>
<accession>A0A812V119</accession>
<dbReference type="OrthoDB" id="412132at2759"/>
<feature type="compositionally biased region" description="Basic and acidic residues" evidence="1">
    <location>
        <begin position="370"/>
        <end position="385"/>
    </location>
</feature>
<reference evidence="2" key="1">
    <citation type="submission" date="2021-02" db="EMBL/GenBank/DDBJ databases">
        <authorList>
            <person name="Dougan E. K."/>
            <person name="Rhodes N."/>
            <person name="Thang M."/>
            <person name="Chan C."/>
        </authorList>
    </citation>
    <scope>NUCLEOTIDE SEQUENCE</scope>
</reference>
<dbReference type="Proteomes" id="UP000649617">
    <property type="component" value="Unassembled WGS sequence"/>
</dbReference>
<organism evidence="2 3">
    <name type="scientific">Symbiodinium pilosum</name>
    <name type="common">Dinoflagellate</name>
    <dbReference type="NCBI Taxonomy" id="2952"/>
    <lineage>
        <taxon>Eukaryota</taxon>
        <taxon>Sar</taxon>
        <taxon>Alveolata</taxon>
        <taxon>Dinophyceae</taxon>
        <taxon>Suessiales</taxon>
        <taxon>Symbiodiniaceae</taxon>
        <taxon>Symbiodinium</taxon>
    </lineage>
</organism>
<evidence type="ECO:0000313" key="2">
    <source>
        <dbReference type="EMBL" id="CAE7608038.1"/>
    </source>
</evidence>